<organism evidence="2 3">
    <name type="scientific">Sulfitobacter mediterraneus</name>
    <dbReference type="NCBI Taxonomy" id="83219"/>
    <lineage>
        <taxon>Bacteria</taxon>
        <taxon>Pseudomonadati</taxon>
        <taxon>Pseudomonadota</taxon>
        <taxon>Alphaproteobacteria</taxon>
        <taxon>Rhodobacterales</taxon>
        <taxon>Roseobacteraceae</taxon>
        <taxon>Sulfitobacter</taxon>
    </lineage>
</organism>
<accession>A0A061SPG3</accession>
<dbReference type="Proteomes" id="UP000027337">
    <property type="component" value="Unassembled WGS sequence"/>
</dbReference>
<keyword evidence="3" id="KW-1185">Reference proteome</keyword>
<reference evidence="2 3" key="1">
    <citation type="journal article" date="2014" name="Genome Announc.">
        <title>Draft Genome Sequences of Two Isolates of the Roseobacter Group, Sulfitobacter sp. Strains 3SOLIMAR09 and 1FIGIMAR09, from Harbors of Mallorca Island (Mediterranean Sea).</title>
        <authorList>
            <person name="Mas-Llado M."/>
            <person name="Pina-Villalonga J.M."/>
            <person name="Brunet-Galmes I."/>
            <person name="Nogales B."/>
            <person name="Bosch R."/>
        </authorList>
    </citation>
    <scope>NUCLEOTIDE SEQUENCE [LARGE SCALE GENOMIC DNA]</scope>
    <source>
        <strain evidence="2 3">1FIGIMAR09</strain>
    </source>
</reference>
<feature type="signal peptide" evidence="1">
    <location>
        <begin position="1"/>
        <end position="20"/>
    </location>
</feature>
<proteinExistence type="predicted"/>
<dbReference type="STRING" id="83219.PM02_13135"/>
<gene>
    <name evidence="2" type="ORF">PM02_13135</name>
</gene>
<comment type="caution">
    <text evidence="2">The sequence shown here is derived from an EMBL/GenBank/DDBJ whole genome shotgun (WGS) entry which is preliminary data.</text>
</comment>
<evidence type="ECO:0000313" key="2">
    <source>
        <dbReference type="EMBL" id="KAJ02727.1"/>
    </source>
</evidence>
<name>A0A061SPG3_9RHOB</name>
<feature type="chain" id="PRO_5001606628" description="Excinuclease ABC subunit A" evidence="1">
    <location>
        <begin position="21"/>
        <end position="147"/>
    </location>
</feature>
<protein>
    <recommendedName>
        <fullName evidence="4">Excinuclease ABC subunit A</fullName>
    </recommendedName>
</protein>
<evidence type="ECO:0008006" key="4">
    <source>
        <dbReference type="Google" id="ProtNLM"/>
    </source>
</evidence>
<evidence type="ECO:0000313" key="3">
    <source>
        <dbReference type="Proteomes" id="UP000027337"/>
    </source>
</evidence>
<dbReference type="EMBL" id="JEMU01000010">
    <property type="protein sequence ID" value="KAJ02727.1"/>
    <property type="molecule type" value="Genomic_DNA"/>
</dbReference>
<keyword evidence="1" id="KW-0732">Signal</keyword>
<evidence type="ECO:0000256" key="1">
    <source>
        <dbReference type="SAM" id="SignalP"/>
    </source>
</evidence>
<dbReference type="AlphaFoldDB" id="A0A061SPG3"/>
<sequence>MRFVSLCLFLCFGLAFQAQSGLPCVGQNPPHEFKNGRVCFGAGANAVLTLEDGTKTKLLYANFWTDARYKRRDKQENATKGLSLCRQYFRELVAFGSRKGQRPEKIEVRLFWINRAPRVASDYRGIPAVGRVIVIADVRAKTCEFLK</sequence>